<protein>
    <submittedName>
        <fullName evidence="1">Uncharacterized protein</fullName>
    </submittedName>
</protein>
<proteinExistence type="predicted"/>
<evidence type="ECO:0000313" key="2">
    <source>
        <dbReference type="Proteomes" id="UP001256673"/>
    </source>
</evidence>
<dbReference type="RefSeq" id="WP_316001599.1">
    <property type="nucleotide sequence ID" value="NZ_JAWDIU010000004.1"/>
</dbReference>
<evidence type="ECO:0000313" key="1">
    <source>
        <dbReference type="EMBL" id="MDU0327490.1"/>
    </source>
</evidence>
<keyword evidence="2" id="KW-1185">Reference proteome</keyword>
<reference evidence="1 2" key="1">
    <citation type="submission" date="2023-09" db="EMBL/GenBank/DDBJ databases">
        <title>Microbacterium fusihabitans sp. nov., Microbacterium phycihabitans sp. nov., and Microbacterium cervinum sp. nov., isolated from dried seaweeds of beach.</title>
        <authorList>
            <person name="Lee S.D."/>
        </authorList>
    </citation>
    <scope>NUCLEOTIDE SEQUENCE [LARGE SCALE GENOMIC DNA]</scope>
    <source>
        <strain evidence="1 2">KSW2-21</strain>
    </source>
</reference>
<organism evidence="1 2">
    <name type="scientific">Microbacterium algihabitans</name>
    <dbReference type="NCBI Taxonomy" id="3075992"/>
    <lineage>
        <taxon>Bacteria</taxon>
        <taxon>Bacillati</taxon>
        <taxon>Actinomycetota</taxon>
        <taxon>Actinomycetes</taxon>
        <taxon>Micrococcales</taxon>
        <taxon>Microbacteriaceae</taxon>
        <taxon>Microbacterium</taxon>
    </lineage>
</organism>
<gene>
    <name evidence="1" type="ORF">RWH43_12060</name>
</gene>
<name>A0ABU3RXJ3_9MICO</name>
<dbReference type="EMBL" id="JAWDIU010000004">
    <property type="protein sequence ID" value="MDU0327490.1"/>
    <property type="molecule type" value="Genomic_DNA"/>
</dbReference>
<dbReference type="Proteomes" id="UP001256673">
    <property type="component" value="Unassembled WGS sequence"/>
</dbReference>
<comment type="caution">
    <text evidence="1">The sequence shown here is derived from an EMBL/GenBank/DDBJ whole genome shotgun (WGS) entry which is preliminary data.</text>
</comment>
<accession>A0ABU3RXJ3</accession>
<sequence length="91" mass="10000">MGTETMVRTQIAIGENSYLLAQGQDLGDLERRIEEAVHAGGRFERFVVVGDREVWVLFTPHTSVTLSVETVEIDPRDTGDAGEPFGDFFGG</sequence>